<evidence type="ECO:0000256" key="4">
    <source>
        <dbReference type="ARBA" id="ARBA00023239"/>
    </source>
</evidence>
<protein>
    <submittedName>
        <fullName evidence="6">NAD-dependent epimerase/dehydratase family protein</fullName>
    </submittedName>
</protein>
<dbReference type="GO" id="GO:0070403">
    <property type="term" value="F:NAD+ binding"/>
    <property type="evidence" value="ECO:0007669"/>
    <property type="project" value="InterPro"/>
</dbReference>
<keyword evidence="3" id="KW-0520">NAD</keyword>
<keyword evidence="4" id="KW-0456">Lyase</keyword>
<dbReference type="Gene3D" id="3.40.50.720">
    <property type="entry name" value="NAD(P)-binding Rossmann-like Domain"/>
    <property type="match status" value="1"/>
</dbReference>
<feature type="domain" description="NAD-dependent epimerase/dehydratase" evidence="5">
    <location>
        <begin position="28"/>
        <end position="276"/>
    </location>
</feature>
<evidence type="ECO:0000256" key="2">
    <source>
        <dbReference type="ARBA" id="ARBA00022793"/>
    </source>
</evidence>
<dbReference type="EMBL" id="VRMG01000011">
    <property type="protein sequence ID" value="TXN28804.1"/>
    <property type="molecule type" value="Genomic_DNA"/>
</dbReference>
<evidence type="ECO:0000313" key="7">
    <source>
        <dbReference type="Proteomes" id="UP000321379"/>
    </source>
</evidence>
<evidence type="ECO:0000256" key="3">
    <source>
        <dbReference type="ARBA" id="ARBA00023027"/>
    </source>
</evidence>
<comment type="cofactor">
    <cofactor evidence="1">
        <name>NAD(+)</name>
        <dbReference type="ChEBI" id="CHEBI:57540"/>
    </cofactor>
</comment>
<dbReference type="AlphaFoldDB" id="A0A5C8ULS0"/>
<keyword evidence="2" id="KW-0210">Decarboxylase</keyword>
<dbReference type="InterPro" id="IPR044516">
    <property type="entry name" value="UXS-like"/>
</dbReference>
<dbReference type="GO" id="GO:0005737">
    <property type="term" value="C:cytoplasm"/>
    <property type="evidence" value="ECO:0007669"/>
    <property type="project" value="TreeGrafter"/>
</dbReference>
<dbReference type="GO" id="GO:0048040">
    <property type="term" value="F:UDP-glucuronate decarboxylase activity"/>
    <property type="evidence" value="ECO:0007669"/>
    <property type="project" value="TreeGrafter"/>
</dbReference>
<dbReference type="RefSeq" id="WP_147784801.1">
    <property type="nucleotide sequence ID" value="NZ_VRMG01000011.1"/>
</dbReference>
<reference evidence="6 7" key="1">
    <citation type="submission" date="2019-08" db="EMBL/GenBank/DDBJ databases">
        <title>Bacterial whole genome sequence for Glaciihabitans sp. CHu50b-6-2.</title>
        <authorList>
            <person name="Jin L."/>
        </authorList>
    </citation>
    <scope>NUCLEOTIDE SEQUENCE [LARGE SCALE GENOMIC DNA]</scope>
    <source>
        <strain evidence="6 7">CHu50b-6-2</strain>
    </source>
</reference>
<gene>
    <name evidence="6" type="ORF">FVP33_16580</name>
</gene>
<evidence type="ECO:0000313" key="6">
    <source>
        <dbReference type="EMBL" id="TXN28804.1"/>
    </source>
</evidence>
<dbReference type="InterPro" id="IPR036291">
    <property type="entry name" value="NAD(P)-bd_dom_sf"/>
</dbReference>
<dbReference type="Proteomes" id="UP000321379">
    <property type="component" value="Unassembled WGS sequence"/>
</dbReference>
<dbReference type="Pfam" id="PF01370">
    <property type="entry name" value="Epimerase"/>
    <property type="match status" value="1"/>
</dbReference>
<evidence type="ECO:0000259" key="5">
    <source>
        <dbReference type="Pfam" id="PF01370"/>
    </source>
</evidence>
<evidence type="ECO:0000256" key="1">
    <source>
        <dbReference type="ARBA" id="ARBA00001911"/>
    </source>
</evidence>
<organism evidence="6 7">
    <name type="scientific">Lacisediminihabitans profunda</name>
    <dbReference type="NCBI Taxonomy" id="2594790"/>
    <lineage>
        <taxon>Bacteria</taxon>
        <taxon>Bacillati</taxon>
        <taxon>Actinomycetota</taxon>
        <taxon>Actinomycetes</taxon>
        <taxon>Micrococcales</taxon>
        <taxon>Microbacteriaceae</taxon>
        <taxon>Lacisediminihabitans</taxon>
    </lineage>
</organism>
<proteinExistence type="predicted"/>
<dbReference type="SUPFAM" id="SSF51735">
    <property type="entry name" value="NAD(P)-binding Rossmann-fold domains"/>
    <property type="match status" value="1"/>
</dbReference>
<dbReference type="PANTHER" id="PTHR43078:SF6">
    <property type="entry name" value="UDP-GLUCURONIC ACID DECARBOXYLASE 1"/>
    <property type="match status" value="1"/>
</dbReference>
<dbReference type="GO" id="GO:0042732">
    <property type="term" value="P:D-xylose metabolic process"/>
    <property type="evidence" value="ECO:0007669"/>
    <property type="project" value="InterPro"/>
</dbReference>
<dbReference type="PANTHER" id="PTHR43078">
    <property type="entry name" value="UDP-GLUCURONIC ACID DECARBOXYLASE-RELATED"/>
    <property type="match status" value="1"/>
</dbReference>
<accession>A0A5C8ULS0</accession>
<name>A0A5C8ULS0_9MICO</name>
<dbReference type="InterPro" id="IPR001509">
    <property type="entry name" value="Epimerase_deHydtase"/>
</dbReference>
<keyword evidence="7" id="KW-1185">Reference proteome</keyword>
<comment type="caution">
    <text evidence="6">The sequence shown here is derived from an EMBL/GenBank/DDBJ whole genome shotgun (WGS) entry which is preliminary data.</text>
</comment>
<sequence length="360" mass="39497">MTHTSMASDLQDIHSRFTAKDKLDGSHVLITGAGGFLGYYLVHYLVDYADRLGLRSVIAVDPAAANDTHWLAALARESESLTVVAASVNDLDLGSVVPDGEPLFIVHAASIASPTFYRQFPIETIDANIWGLRRMLDASREMNLKGFLFFSSSEIYGDPVPEAIPTNEEYLGNVSCTGPRACYDESKRFGETIAWVYAQQFGMPITIARPFNNYGPGMSPADKRLPADLASRVLAGDDIEIFSSGAPTRTFCYVSDAVVGYLQCLTYGKYDYFNIGNDTPELSVLEFAEIFRSAAADVLGYTGAVVMASNDDPEYLTHNPQRRCPDLTKAKSLLGYTTTVDVESGVRRYLEYLKETAVFA</sequence>